<accession>A0A517YYA6</accession>
<name>A0A517YYA6_9BACT</name>
<dbReference type="AlphaFoldDB" id="A0A517YYA6"/>
<sequence length="60" mass="6983">MKRVWVMRGSVRKGVEMVVVDEGCVGEVWREGGGGLVWLSRKKMTARMRMMMVKRRNDQV</sequence>
<reference evidence="1 2" key="1">
    <citation type="submission" date="2019-02" db="EMBL/GenBank/DDBJ databases">
        <title>Deep-cultivation of Planctomycetes and their phenomic and genomic characterization uncovers novel biology.</title>
        <authorList>
            <person name="Wiegand S."/>
            <person name="Jogler M."/>
            <person name="Boedeker C."/>
            <person name="Pinto D."/>
            <person name="Vollmers J."/>
            <person name="Rivas-Marin E."/>
            <person name="Kohn T."/>
            <person name="Peeters S.H."/>
            <person name="Heuer A."/>
            <person name="Rast P."/>
            <person name="Oberbeckmann S."/>
            <person name="Bunk B."/>
            <person name="Jeske O."/>
            <person name="Meyerdierks A."/>
            <person name="Storesund J.E."/>
            <person name="Kallscheuer N."/>
            <person name="Luecker S."/>
            <person name="Lage O.M."/>
            <person name="Pohl T."/>
            <person name="Merkel B.J."/>
            <person name="Hornburger P."/>
            <person name="Mueller R.-W."/>
            <person name="Bruemmer F."/>
            <person name="Labrenz M."/>
            <person name="Spormann A.M."/>
            <person name="Op den Camp H."/>
            <person name="Overmann J."/>
            <person name="Amann R."/>
            <person name="Jetten M.S.M."/>
            <person name="Mascher T."/>
            <person name="Medema M.H."/>
            <person name="Devos D.P."/>
            <person name="Kaster A.-K."/>
            <person name="Ovreas L."/>
            <person name="Rohde M."/>
            <person name="Galperin M.Y."/>
            <person name="Jogler C."/>
        </authorList>
    </citation>
    <scope>NUCLEOTIDE SEQUENCE [LARGE SCALE GENOMIC DNA]</scope>
    <source>
        <strain evidence="1 2">KS4</strain>
    </source>
</reference>
<proteinExistence type="predicted"/>
<dbReference type="Proteomes" id="UP000317369">
    <property type="component" value="Chromosome"/>
</dbReference>
<dbReference type="EMBL" id="CP036425">
    <property type="protein sequence ID" value="QDU35212.1"/>
    <property type="molecule type" value="Genomic_DNA"/>
</dbReference>
<gene>
    <name evidence="1" type="ORF">KS4_32920</name>
</gene>
<evidence type="ECO:0000313" key="1">
    <source>
        <dbReference type="EMBL" id="QDU35212.1"/>
    </source>
</evidence>
<keyword evidence="2" id="KW-1185">Reference proteome</keyword>
<organism evidence="1 2">
    <name type="scientific">Poriferisphaera corsica</name>
    <dbReference type="NCBI Taxonomy" id="2528020"/>
    <lineage>
        <taxon>Bacteria</taxon>
        <taxon>Pseudomonadati</taxon>
        <taxon>Planctomycetota</taxon>
        <taxon>Phycisphaerae</taxon>
        <taxon>Phycisphaerales</taxon>
        <taxon>Phycisphaeraceae</taxon>
        <taxon>Poriferisphaera</taxon>
    </lineage>
</organism>
<protein>
    <submittedName>
        <fullName evidence="1">Uncharacterized protein</fullName>
    </submittedName>
</protein>
<dbReference type="KEGG" id="pcor:KS4_32920"/>
<evidence type="ECO:0000313" key="2">
    <source>
        <dbReference type="Proteomes" id="UP000317369"/>
    </source>
</evidence>